<reference evidence="10" key="3">
    <citation type="submission" date="2025-09" db="UniProtKB">
        <authorList>
            <consortium name="Ensembl"/>
        </authorList>
    </citation>
    <scope>IDENTIFICATION</scope>
</reference>
<feature type="domain" description="Gelsolin-like" evidence="9">
    <location>
        <begin position="405"/>
        <end position="480"/>
    </location>
</feature>
<feature type="domain" description="Gelsolin-like" evidence="9">
    <location>
        <begin position="265"/>
        <end position="334"/>
    </location>
</feature>
<dbReference type="Gene3D" id="3.40.20.10">
    <property type="entry name" value="Severin"/>
    <property type="match status" value="6"/>
</dbReference>
<feature type="domain" description="Gelsolin-like" evidence="9">
    <location>
        <begin position="148"/>
        <end position="219"/>
    </location>
</feature>
<keyword evidence="6" id="KW-0106">Calcium</keyword>
<dbReference type="GO" id="GO:0051015">
    <property type="term" value="F:actin filament binding"/>
    <property type="evidence" value="ECO:0007669"/>
    <property type="project" value="InterPro"/>
</dbReference>
<dbReference type="GO" id="GO:0015629">
    <property type="term" value="C:actin cytoskeleton"/>
    <property type="evidence" value="ECO:0007669"/>
    <property type="project" value="TreeGrafter"/>
</dbReference>
<dbReference type="Pfam" id="PF00626">
    <property type="entry name" value="Gelsolin"/>
    <property type="match status" value="6"/>
</dbReference>
<proteinExistence type="inferred from homology"/>
<dbReference type="CDD" id="cd11291">
    <property type="entry name" value="gelsolin_S6_like"/>
    <property type="match status" value="1"/>
</dbReference>
<dbReference type="GO" id="GO:0051014">
    <property type="term" value="P:actin filament severing"/>
    <property type="evidence" value="ECO:0007669"/>
    <property type="project" value="TreeGrafter"/>
</dbReference>
<dbReference type="RefSeq" id="XP_028299255.1">
    <property type="nucleotide sequence ID" value="XM_028443454.1"/>
</dbReference>
<dbReference type="InterPro" id="IPR007122">
    <property type="entry name" value="Villin/Gelsolin"/>
</dbReference>
<dbReference type="GeneID" id="114461416"/>
<dbReference type="CDD" id="cd11289">
    <property type="entry name" value="gelsolin_S2_like"/>
    <property type="match status" value="1"/>
</dbReference>
<evidence type="ECO:0000256" key="4">
    <source>
        <dbReference type="ARBA" id="ARBA00022490"/>
    </source>
</evidence>
<keyword evidence="3" id="KW-0117">Actin capping</keyword>
<feature type="domain" description="Gelsolin-like" evidence="9">
    <location>
        <begin position="632"/>
        <end position="698"/>
    </location>
</feature>
<evidence type="ECO:0000256" key="5">
    <source>
        <dbReference type="ARBA" id="ARBA00022737"/>
    </source>
</evidence>
<dbReference type="InterPro" id="IPR029006">
    <property type="entry name" value="ADF-H/Gelsolin-like_dom_sf"/>
</dbReference>
<dbReference type="SUPFAM" id="SSF55753">
    <property type="entry name" value="Actin depolymerizing proteins"/>
    <property type="match status" value="6"/>
</dbReference>
<name>A0A8C5G3D3_GOUWI</name>
<comment type="similarity">
    <text evidence="2">Belongs to the villin/gelsolin family.</text>
</comment>
<evidence type="ECO:0000313" key="10">
    <source>
        <dbReference type="Ensembl" id="ENSGWIP00000011215.1"/>
    </source>
</evidence>
<dbReference type="CTD" id="323285"/>
<evidence type="ECO:0000259" key="9">
    <source>
        <dbReference type="Pfam" id="PF00626"/>
    </source>
</evidence>
<keyword evidence="8" id="KW-0206">Cytoskeleton</keyword>
<keyword evidence="5" id="KW-0677">Repeat</keyword>
<keyword evidence="11" id="KW-1185">Reference proteome</keyword>
<feature type="domain" description="Gelsolin-like" evidence="9">
    <location>
        <begin position="524"/>
        <end position="588"/>
    </location>
</feature>
<dbReference type="FunFam" id="3.40.20.10:FF:000005">
    <property type="entry name" value="Gelsolin"/>
    <property type="match status" value="1"/>
</dbReference>
<dbReference type="RefSeq" id="XP_028299256.1">
    <property type="nucleotide sequence ID" value="XM_028443455.1"/>
</dbReference>
<dbReference type="PANTHER" id="PTHR11977:SF27">
    <property type="entry name" value="SCINDERIN LIKE A-RELATED"/>
    <property type="match status" value="1"/>
</dbReference>
<keyword evidence="7" id="KW-0009">Actin-binding</keyword>
<dbReference type="InterPro" id="IPR007123">
    <property type="entry name" value="Gelsolin-like_dom"/>
</dbReference>
<dbReference type="AlphaFoldDB" id="A0A8C5G3D3"/>
<dbReference type="PRINTS" id="PR00597">
    <property type="entry name" value="GELSOLIN"/>
</dbReference>
<protein>
    <submittedName>
        <fullName evidence="10">Gelsolin-like</fullName>
    </submittedName>
</protein>
<evidence type="ECO:0000256" key="1">
    <source>
        <dbReference type="ARBA" id="ARBA00004245"/>
    </source>
</evidence>
<gene>
    <name evidence="10" type="primary">scinla</name>
</gene>
<evidence type="ECO:0000313" key="11">
    <source>
        <dbReference type="Proteomes" id="UP000694680"/>
    </source>
</evidence>
<dbReference type="PANTHER" id="PTHR11977">
    <property type="entry name" value="VILLIN"/>
    <property type="match status" value="1"/>
</dbReference>
<evidence type="ECO:0000256" key="6">
    <source>
        <dbReference type="ARBA" id="ARBA00022837"/>
    </source>
</evidence>
<dbReference type="OrthoDB" id="6375767at2759"/>
<accession>A0A8C5G3D3</accession>
<dbReference type="GO" id="GO:0008154">
    <property type="term" value="P:actin polymerization or depolymerization"/>
    <property type="evidence" value="ECO:0007669"/>
    <property type="project" value="TreeGrafter"/>
</dbReference>
<evidence type="ECO:0000256" key="7">
    <source>
        <dbReference type="ARBA" id="ARBA00023203"/>
    </source>
</evidence>
<feature type="domain" description="Gelsolin-like" evidence="9">
    <location>
        <begin position="28"/>
        <end position="102"/>
    </location>
</feature>
<comment type="subcellular location">
    <subcellularLocation>
        <location evidence="1">Cytoplasm</location>
        <location evidence="1">Cytoskeleton</location>
    </subcellularLocation>
</comment>
<reference evidence="10" key="1">
    <citation type="submission" date="2020-06" db="EMBL/GenBank/DDBJ databases">
        <authorList>
            <consortium name="Wellcome Sanger Institute Data Sharing"/>
        </authorList>
    </citation>
    <scope>NUCLEOTIDE SEQUENCE [LARGE SCALE GENOMIC DNA]</scope>
</reference>
<dbReference type="GO" id="GO:0005546">
    <property type="term" value="F:phosphatidylinositol-4,5-bisphosphate binding"/>
    <property type="evidence" value="ECO:0007669"/>
    <property type="project" value="TreeGrafter"/>
</dbReference>
<evidence type="ECO:0000256" key="2">
    <source>
        <dbReference type="ARBA" id="ARBA00008418"/>
    </source>
</evidence>
<reference evidence="10" key="2">
    <citation type="submission" date="2025-08" db="UniProtKB">
        <authorList>
            <consortium name="Ensembl"/>
        </authorList>
    </citation>
    <scope>IDENTIFICATION</scope>
</reference>
<dbReference type="Ensembl" id="ENSGWIT00000012494.1">
    <property type="protein sequence ID" value="ENSGWIP00000011215.1"/>
    <property type="gene ID" value="ENSGWIG00000006109.1"/>
</dbReference>
<sequence>MAQVQDEFDKAGKQPGVQVWRIEDMGKLVPIPVEEYGNFYTGDTYIVLHTMERNHHIYLWKGAETSQDESGAGVILTIQMDDYLQRPAVQVMVCQGHEPSSFVSLFRQGPHGKNGIKFLKGGKESAFNDVETNLVDVQRLLHVKGRRSIRATEREFSWLSFNTGDSFIIDLGEKIYVWSGSESNAFERMKCTMIAKDIRDSERAGRGSVENILEGEEPEVVIELLGPKPDLPPGTSDKAADKRKVSLYEIKDESGEMEIELVADKSPFDQDSLAQDNCFILDSGSDIHVWIGKEADTEERVAAIKRAQQFVSQKNCSKETSIYVQKGGSEDATFKQFFPDWLDKDETTDPTKPVNRGRIAQVEQIPFDAEALHDNKKMAAQHGMVDDGSGEVTIWRVEGDDKKLVDPSTYGQFFGGDCYLVLYTYTDDGRKKHIIYTWQGLNCSQDELAASAILTVYLDDSMNGAPTQVRVPQGKEPAHLVSLFKDRTLVIHLGGTSRDQAEDSPAGSTRLFHIRQSSTKVGRAVEVEPTATCLNTNDVFVLKTPESLFLWKGKGSNEEELEAAEYVANMLGGSLTDVEENQEPDEFWEALGGKKPYQTSRALRNIVIPPRLFGCSNKTGRLIAEEVAEVFQQLDLAPDDVMLLDTWDQLFLWIGKNANKTEREGAQEIAADYLSSDPAGRKDIPITIVKQGEEPLTFTGWFQAWNPDAWDNTFLDNIQRQLQS</sequence>
<dbReference type="CDD" id="cd11293">
    <property type="entry name" value="gelsolin_S4_like"/>
    <property type="match status" value="1"/>
</dbReference>
<dbReference type="GO" id="GO:0051016">
    <property type="term" value="P:barbed-end actin filament capping"/>
    <property type="evidence" value="ECO:0007669"/>
    <property type="project" value="TreeGrafter"/>
</dbReference>
<dbReference type="GO" id="GO:0007417">
    <property type="term" value="P:central nervous system development"/>
    <property type="evidence" value="ECO:0007669"/>
    <property type="project" value="TreeGrafter"/>
</dbReference>
<dbReference type="FunFam" id="3.40.20.10:FF:000001">
    <property type="entry name" value="Gelsolin"/>
    <property type="match status" value="1"/>
</dbReference>
<dbReference type="SMART" id="SM00262">
    <property type="entry name" value="GEL"/>
    <property type="match status" value="6"/>
</dbReference>
<dbReference type="GO" id="GO:0005737">
    <property type="term" value="C:cytoplasm"/>
    <property type="evidence" value="ECO:0007669"/>
    <property type="project" value="TreeGrafter"/>
</dbReference>
<keyword evidence="4" id="KW-0963">Cytoplasm</keyword>
<evidence type="ECO:0000256" key="8">
    <source>
        <dbReference type="ARBA" id="ARBA00023212"/>
    </source>
</evidence>
<dbReference type="FunFam" id="3.40.20.10:FF:000004">
    <property type="entry name" value="Gelsolin"/>
    <property type="match status" value="1"/>
</dbReference>
<organism evidence="10 11">
    <name type="scientific">Gouania willdenowi</name>
    <name type="common">Blunt-snouted clingfish</name>
    <name type="synonym">Lepadogaster willdenowi</name>
    <dbReference type="NCBI Taxonomy" id="441366"/>
    <lineage>
        <taxon>Eukaryota</taxon>
        <taxon>Metazoa</taxon>
        <taxon>Chordata</taxon>
        <taxon>Craniata</taxon>
        <taxon>Vertebrata</taxon>
        <taxon>Euteleostomi</taxon>
        <taxon>Actinopterygii</taxon>
        <taxon>Neopterygii</taxon>
        <taxon>Teleostei</taxon>
        <taxon>Neoteleostei</taxon>
        <taxon>Acanthomorphata</taxon>
        <taxon>Ovalentaria</taxon>
        <taxon>Blenniimorphae</taxon>
        <taxon>Blenniiformes</taxon>
        <taxon>Gobiesocoidei</taxon>
        <taxon>Gobiesocidae</taxon>
        <taxon>Gobiesocinae</taxon>
        <taxon>Gouania</taxon>
    </lineage>
</organism>
<dbReference type="CDD" id="cd11288">
    <property type="entry name" value="gelsolin_S5_like"/>
    <property type="match status" value="1"/>
</dbReference>
<evidence type="ECO:0000256" key="3">
    <source>
        <dbReference type="ARBA" id="ARBA00022467"/>
    </source>
</evidence>
<dbReference type="GO" id="GO:0030031">
    <property type="term" value="P:cell projection assembly"/>
    <property type="evidence" value="ECO:0007669"/>
    <property type="project" value="TreeGrafter"/>
</dbReference>
<dbReference type="Proteomes" id="UP000694680">
    <property type="component" value="Chromosome 4"/>
</dbReference>